<feature type="region of interest" description="Disordered" evidence="1">
    <location>
        <begin position="1"/>
        <end position="160"/>
    </location>
</feature>
<dbReference type="Gramene" id="OMERI08G14580.1">
    <property type="protein sequence ID" value="OMERI08G14580.1"/>
    <property type="gene ID" value="OMERI08G14580"/>
</dbReference>
<sequence length="177" mass="18922">MVKVEMAGERRKVANGGTNSGGRHAMGRRRGRGGGEGERAQRRRREGCGIEGGGMGRGARPSKRTRPPSSFAVGAASRMHGSTIVDCRRTGPSRAMHSPLPQMREGTPSPSPLKCCRRRRRRHSASSPRPIFAATSASVRSARPPADGTRESTRNGRSTSRAAVVVVEVVEASRKAN</sequence>
<reference evidence="2" key="1">
    <citation type="submission" date="2015-04" db="UniProtKB">
        <authorList>
            <consortium name="EnsemblPlants"/>
        </authorList>
    </citation>
    <scope>IDENTIFICATION</scope>
</reference>
<reference evidence="2" key="2">
    <citation type="submission" date="2018-05" db="EMBL/GenBank/DDBJ databases">
        <title>OmerRS3 (Oryza meridionalis Reference Sequence Version 3).</title>
        <authorList>
            <person name="Zhang J."/>
            <person name="Kudrna D."/>
            <person name="Lee S."/>
            <person name="Talag J."/>
            <person name="Welchert J."/>
            <person name="Wing R.A."/>
        </authorList>
    </citation>
    <scope>NUCLEOTIDE SEQUENCE [LARGE SCALE GENOMIC DNA]</scope>
    <source>
        <strain evidence="2">cv. OR44</strain>
    </source>
</reference>
<protein>
    <submittedName>
        <fullName evidence="2">Uncharacterized protein</fullName>
    </submittedName>
</protein>
<dbReference type="Proteomes" id="UP000008021">
    <property type="component" value="Chromosome 8"/>
</dbReference>
<feature type="compositionally biased region" description="Basic and acidic residues" evidence="1">
    <location>
        <begin position="1"/>
        <end position="12"/>
    </location>
</feature>
<name>A0A0E0EMH2_9ORYZ</name>
<dbReference type="EnsemblPlants" id="OMERI08G14580.1">
    <property type="protein sequence ID" value="OMERI08G14580.1"/>
    <property type="gene ID" value="OMERI08G14580"/>
</dbReference>
<organism evidence="2">
    <name type="scientific">Oryza meridionalis</name>
    <dbReference type="NCBI Taxonomy" id="40149"/>
    <lineage>
        <taxon>Eukaryota</taxon>
        <taxon>Viridiplantae</taxon>
        <taxon>Streptophyta</taxon>
        <taxon>Embryophyta</taxon>
        <taxon>Tracheophyta</taxon>
        <taxon>Spermatophyta</taxon>
        <taxon>Magnoliopsida</taxon>
        <taxon>Liliopsida</taxon>
        <taxon>Poales</taxon>
        <taxon>Poaceae</taxon>
        <taxon>BOP clade</taxon>
        <taxon>Oryzoideae</taxon>
        <taxon>Oryzeae</taxon>
        <taxon>Oryzinae</taxon>
        <taxon>Oryza</taxon>
    </lineage>
</organism>
<dbReference type="AlphaFoldDB" id="A0A0E0EMH2"/>
<evidence type="ECO:0000313" key="2">
    <source>
        <dbReference type="EnsemblPlants" id="OMERI08G14580.1"/>
    </source>
</evidence>
<keyword evidence="3" id="KW-1185">Reference proteome</keyword>
<evidence type="ECO:0000256" key="1">
    <source>
        <dbReference type="SAM" id="MobiDB-lite"/>
    </source>
</evidence>
<feature type="compositionally biased region" description="Basic residues" evidence="1">
    <location>
        <begin position="115"/>
        <end position="124"/>
    </location>
</feature>
<evidence type="ECO:0000313" key="3">
    <source>
        <dbReference type="Proteomes" id="UP000008021"/>
    </source>
</evidence>
<accession>A0A0E0EMH2</accession>
<dbReference type="HOGENOM" id="CLU_1770968_0_0_1"/>
<proteinExistence type="predicted"/>